<dbReference type="EMBL" id="MBTF01000004">
    <property type="protein sequence ID" value="OOQ60957.1"/>
    <property type="molecule type" value="Genomic_DNA"/>
</dbReference>
<reference evidence="3 4" key="1">
    <citation type="submission" date="2016-07" db="EMBL/GenBank/DDBJ databases">
        <title>Genomic analysis of zinc-resistant bacterium Mucilaginibacter pedocola TBZ30.</title>
        <authorList>
            <person name="Huang J."/>
            <person name="Tang J."/>
        </authorList>
    </citation>
    <scope>NUCLEOTIDE SEQUENCE [LARGE SCALE GENOMIC DNA]</scope>
    <source>
        <strain evidence="3 4">TBZ30</strain>
    </source>
</reference>
<name>A0A1S9PJ49_9SPHI</name>
<dbReference type="InterPro" id="IPR036938">
    <property type="entry name" value="PAP2/HPO_sf"/>
</dbReference>
<evidence type="ECO:0000256" key="1">
    <source>
        <dbReference type="SAM" id="SignalP"/>
    </source>
</evidence>
<evidence type="ECO:0000259" key="2">
    <source>
        <dbReference type="SMART" id="SM00014"/>
    </source>
</evidence>
<evidence type="ECO:0000313" key="3">
    <source>
        <dbReference type="EMBL" id="OOQ60957.1"/>
    </source>
</evidence>
<accession>A0A1S9PJ49</accession>
<evidence type="ECO:0000313" key="4">
    <source>
        <dbReference type="Proteomes" id="UP000189739"/>
    </source>
</evidence>
<keyword evidence="4" id="KW-1185">Reference proteome</keyword>
<feature type="signal peptide" evidence="1">
    <location>
        <begin position="1"/>
        <end position="18"/>
    </location>
</feature>
<feature type="chain" id="PRO_5012074639" description="Phosphatidic acid phosphatase type 2/haloperoxidase domain-containing protein" evidence="1">
    <location>
        <begin position="19"/>
        <end position="263"/>
    </location>
</feature>
<keyword evidence="1" id="KW-0732">Signal</keyword>
<proteinExistence type="predicted"/>
<feature type="domain" description="Phosphatidic acid phosphatase type 2/haloperoxidase" evidence="2">
    <location>
        <begin position="123"/>
        <end position="224"/>
    </location>
</feature>
<dbReference type="AlphaFoldDB" id="A0A1S9PJ49"/>
<dbReference type="Gene3D" id="1.20.144.10">
    <property type="entry name" value="Phosphatidic acid phosphatase type 2/haloperoxidase"/>
    <property type="match status" value="1"/>
</dbReference>
<dbReference type="CDD" id="cd03394">
    <property type="entry name" value="PAP2_like_5"/>
    <property type="match status" value="1"/>
</dbReference>
<gene>
    <name evidence="3" type="ORF">BC343_23050</name>
</gene>
<protein>
    <recommendedName>
        <fullName evidence="2">Phosphatidic acid phosphatase type 2/haloperoxidase domain-containing protein</fullName>
    </recommendedName>
</protein>
<dbReference type="STRING" id="1792845.BC343_23050"/>
<dbReference type="SUPFAM" id="SSF48317">
    <property type="entry name" value="Acid phosphatase/Vanadium-dependent haloperoxidase"/>
    <property type="match status" value="1"/>
</dbReference>
<dbReference type="Pfam" id="PF01569">
    <property type="entry name" value="PAP2"/>
    <property type="match status" value="1"/>
</dbReference>
<sequence length="263" mass="28776">MKKALFIILSISTLTANAQIKVSTKDSLKTDSANLLALPDTVKPLRSKWPSFIPPAVFVTYGALSFKVKAIRDLDFSIDRDAQQDHPGNLYPVENYLQYAPIALVYGLNFAGVHGKNTFIDRSILLGMSEGIFGLVTFGLKSSSDRLRPNGADRLSFPSGHSGSAFVAAEFMAQEYGDKSPWYGVLGYTCASATAILRVYNHKHWFSDIVAGAGFGILSAKAAYALYPLFRNKLFHDDNSKKQTLIMPTFNNGVVGFAFTAQL</sequence>
<dbReference type="RefSeq" id="WP_162276837.1">
    <property type="nucleotide sequence ID" value="NZ_MBTF01000004.1"/>
</dbReference>
<comment type="caution">
    <text evidence="3">The sequence shown here is derived from an EMBL/GenBank/DDBJ whole genome shotgun (WGS) entry which is preliminary data.</text>
</comment>
<dbReference type="InterPro" id="IPR000326">
    <property type="entry name" value="PAP2/HPO"/>
</dbReference>
<organism evidence="3 4">
    <name type="scientific">Mucilaginibacter pedocola</name>
    <dbReference type="NCBI Taxonomy" id="1792845"/>
    <lineage>
        <taxon>Bacteria</taxon>
        <taxon>Pseudomonadati</taxon>
        <taxon>Bacteroidota</taxon>
        <taxon>Sphingobacteriia</taxon>
        <taxon>Sphingobacteriales</taxon>
        <taxon>Sphingobacteriaceae</taxon>
        <taxon>Mucilaginibacter</taxon>
    </lineage>
</organism>
<dbReference type="Proteomes" id="UP000189739">
    <property type="component" value="Unassembled WGS sequence"/>
</dbReference>
<dbReference type="SMART" id="SM00014">
    <property type="entry name" value="acidPPc"/>
    <property type="match status" value="1"/>
</dbReference>